<dbReference type="AlphaFoldDB" id="A0A2G5ED63"/>
<protein>
    <recommendedName>
        <fullName evidence="6">Ribosomal protein</fullName>
    </recommendedName>
</protein>
<dbReference type="SUPFAM" id="SSF56808">
    <property type="entry name" value="Ribosomal protein L1"/>
    <property type="match status" value="1"/>
</dbReference>
<dbReference type="NCBIfam" id="TIGR01169">
    <property type="entry name" value="rplA_bact"/>
    <property type="match status" value="1"/>
</dbReference>
<dbReference type="InterPro" id="IPR023673">
    <property type="entry name" value="Ribosomal_uL1_CS"/>
</dbReference>
<dbReference type="Pfam" id="PF00687">
    <property type="entry name" value="Ribosomal_L1"/>
    <property type="match status" value="1"/>
</dbReference>
<dbReference type="InParanoid" id="A0A2G5ED63"/>
<evidence type="ECO:0000256" key="6">
    <source>
        <dbReference type="RuleBase" id="RU000659"/>
    </source>
</evidence>
<dbReference type="OrthoDB" id="1747252at2759"/>
<dbReference type="InterPro" id="IPR023674">
    <property type="entry name" value="Ribosomal_uL1-like"/>
</dbReference>
<evidence type="ECO:0000313" key="8">
    <source>
        <dbReference type="Proteomes" id="UP000230069"/>
    </source>
</evidence>
<keyword evidence="3" id="KW-0694">RNA-binding</keyword>
<evidence type="ECO:0000256" key="2">
    <source>
        <dbReference type="ARBA" id="ARBA00022730"/>
    </source>
</evidence>
<name>A0A2G5ED63_AQUCA</name>
<dbReference type="STRING" id="218851.A0A2G5ED63"/>
<dbReference type="InterPro" id="IPR016095">
    <property type="entry name" value="Ribosomal_uL1_3-a/b-sand"/>
</dbReference>
<dbReference type="GO" id="GO:0006412">
    <property type="term" value="P:translation"/>
    <property type="evidence" value="ECO:0007669"/>
    <property type="project" value="InterPro"/>
</dbReference>
<dbReference type="InterPro" id="IPR028364">
    <property type="entry name" value="Ribosomal_uL1/biogenesis"/>
</dbReference>
<keyword evidence="2" id="KW-0699">rRNA-binding</keyword>
<evidence type="ECO:0000256" key="1">
    <source>
        <dbReference type="ARBA" id="ARBA00010531"/>
    </source>
</evidence>
<dbReference type="PROSITE" id="PS01199">
    <property type="entry name" value="RIBOSOMAL_L1"/>
    <property type="match status" value="1"/>
</dbReference>
<dbReference type="Proteomes" id="UP000230069">
    <property type="component" value="Unassembled WGS sequence"/>
</dbReference>
<dbReference type="GO" id="GO:0003735">
    <property type="term" value="F:structural constituent of ribosome"/>
    <property type="evidence" value="ECO:0007669"/>
    <property type="project" value="InterPro"/>
</dbReference>
<gene>
    <name evidence="7" type="ORF">AQUCO_00900347v1</name>
</gene>
<dbReference type="PANTHER" id="PTHR36427">
    <property type="entry name" value="54S RIBOSOMAL PROTEIN L1, MITOCHONDRIAL"/>
    <property type="match status" value="1"/>
</dbReference>
<reference evidence="7 8" key="1">
    <citation type="submission" date="2017-09" db="EMBL/GenBank/DDBJ databases">
        <title>WGS assembly of Aquilegia coerulea Goldsmith.</title>
        <authorList>
            <person name="Hodges S."/>
            <person name="Kramer E."/>
            <person name="Nordborg M."/>
            <person name="Tomkins J."/>
            <person name="Borevitz J."/>
            <person name="Derieg N."/>
            <person name="Yan J."/>
            <person name="Mihaltcheva S."/>
            <person name="Hayes R.D."/>
            <person name="Rokhsar D."/>
        </authorList>
    </citation>
    <scope>NUCLEOTIDE SEQUENCE [LARGE SCALE GENOMIC DNA]</scope>
    <source>
        <strain evidence="8">cv. Goldsmith</strain>
    </source>
</reference>
<evidence type="ECO:0000256" key="3">
    <source>
        <dbReference type="ARBA" id="ARBA00022884"/>
    </source>
</evidence>
<dbReference type="Gene3D" id="3.30.190.20">
    <property type="match status" value="1"/>
</dbReference>
<dbReference type="Gene3D" id="3.40.50.790">
    <property type="match status" value="1"/>
</dbReference>
<keyword evidence="8" id="KW-1185">Reference proteome</keyword>
<evidence type="ECO:0000313" key="7">
    <source>
        <dbReference type="EMBL" id="PIA53698.1"/>
    </source>
</evidence>
<accession>A0A2G5ED63</accession>
<dbReference type="GO" id="GO:0015934">
    <property type="term" value="C:large ribosomal subunit"/>
    <property type="evidence" value="ECO:0007669"/>
    <property type="project" value="InterPro"/>
</dbReference>
<dbReference type="EMBL" id="KZ305026">
    <property type="protein sequence ID" value="PIA53698.1"/>
    <property type="molecule type" value="Genomic_DNA"/>
</dbReference>
<dbReference type="InterPro" id="IPR005878">
    <property type="entry name" value="Ribosom_uL1_bac-type"/>
</dbReference>
<evidence type="ECO:0000256" key="5">
    <source>
        <dbReference type="ARBA" id="ARBA00023274"/>
    </source>
</evidence>
<keyword evidence="5 6" id="KW-0687">Ribonucleoprotein</keyword>
<dbReference type="HAMAP" id="MF_01318_B">
    <property type="entry name" value="Ribosomal_uL1_B"/>
    <property type="match status" value="1"/>
</dbReference>
<evidence type="ECO:0000256" key="4">
    <source>
        <dbReference type="ARBA" id="ARBA00022980"/>
    </source>
</evidence>
<dbReference type="FunCoup" id="A0A2G5ED63">
    <property type="interactions" value="1176"/>
</dbReference>
<keyword evidence="4 6" id="KW-0689">Ribosomal protein</keyword>
<organism evidence="7 8">
    <name type="scientific">Aquilegia coerulea</name>
    <name type="common">Rocky mountain columbine</name>
    <dbReference type="NCBI Taxonomy" id="218851"/>
    <lineage>
        <taxon>Eukaryota</taxon>
        <taxon>Viridiplantae</taxon>
        <taxon>Streptophyta</taxon>
        <taxon>Embryophyta</taxon>
        <taxon>Tracheophyta</taxon>
        <taxon>Spermatophyta</taxon>
        <taxon>Magnoliopsida</taxon>
        <taxon>Ranunculales</taxon>
        <taxon>Ranunculaceae</taxon>
        <taxon>Thalictroideae</taxon>
        <taxon>Aquilegia</taxon>
    </lineage>
</organism>
<dbReference type="FunFam" id="3.40.50.790:FF:000001">
    <property type="entry name" value="50S ribosomal protein L1"/>
    <property type="match status" value="1"/>
</dbReference>
<sequence>MASASSSSALILTHRTPISLLTPEDSLNFYKPKPLLFSSIKTWSICSIRGRKSCSWIEFPLRNEDKTVSSYLVVSAALAEAELYDEDLEEGERVAVPVTPSKPKTGKAALLLKRDRTRSKRFLEIQKLRENKKEYDLPTAISLLKQMAKTKFVETVEAHFRLNIDPKYNDQQLRATVNLPKGTGQTIKVAVLTQGEKVDEAKSAGADLVGAEDLIEQIKGGFMDFDKLIASPDMMPKVASLGKILGPRGLMPNPKAGTVTTDIPQAIEEFKKGKVEYRADKTGIVHLPFGKADFSEEDLLINLMAAVKSVDTNKPSGARGVYWKSAHICSSMGPSIRLNIREMLDFKLS</sequence>
<comment type="similarity">
    <text evidence="1 6">Belongs to the universal ribosomal protein uL1 family.</text>
</comment>
<dbReference type="CDD" id="cd00403">
    <property type="entry name" value="Ribosomal_L1"/>
    <property type="match status" value="1"/>
</dbReference>
<dbReference type="GO" id="GO:0019843">
    <property type="term" value="F:rRNA binding"/>
    <property type="evidence" value="ECO:0007669"/>
    <property type="project" value="UniProtKB-KW"/>
</dbReference>
<proteinExistence type="inferred from homology"/>
<dbReference type="PANTHER" id="PTHR36427:SF3">
    <property type="entry name" value="LARGE RIBOSOMAL SUBUNIT PROTEIN UL1M"/>
    <property type="match status" value="1"/>
</dbReference>